<dbReference type="RefSeq" id="WP_012471148.1">
    <property type="nucleotide sequence ID" value="NC_010814.1"/>
</dbReference>
<name>B3E9U9_TRIL1</name>
<keyword evidence="2" id="KW-1185">Reference proteome</keyword>
<dbReference type="AlphaFoldDB" id="B3E9U9"/>
<dbReference type="STRING" id="398767.Glov_3118"/>
<proteinExistence type="predicted"/>
<reference evidence="1 2" key="1">
    <citation type="submission" date="2008-05" db="EMBL/GenBank/DDBJ databases">
        <title>Complete sequence of chromosome of Geobacter lovleyi SZ.</title>
        <authorList>
            <consortium name="US DOE Joint Genome Institute"/>
            <person name="Lucas S."/>
            <person name="Copeland A."/>
            <person name="Lapidus A."/>
            <person name="Glavina del Rio T."/>
            <person name="Dalin E."/>
            <person name="Tice H."/>
            <person name="Bruce D."/>
            <person name="Goodwin L."/>
            <person name="Pitluck S."/>
            <person name="Chertkov O."/>
            <person name="Meincke L."/>
            <person name="Brettin T."/>
            <person name="Detter J.C."/>
            <person name="Han C."/>
            <person name="Tapia R."/>
            <person name="Kuske C.R."/>
            <person name="Schmutz J."/>
            <person name="Larimer F."/>
            <person name="Land M."/>
            <person name="Hauser L."/>
            <person name="Kyrpides N."/>
            <person name="Mikhailova N."/>
            <person name="Sung Y."/>
            <person name="Fletcher K.E."/>
            <person name="Ritalahti K.M."/>
            <person name="Loeffler F.E."/>
            <person name="Richardson P."/>
        </authorList>
    </citation>
    <scope>NUCLEOTIDE SEQUENCE [LARGE SCALE GENOMIC DNA]</scope>
    <source>
        <strain evidence="2">ATCC BAA-1151 / DSM 17278 / SZ</strain>
    </source>
</reference>
<protein>
    <submittedName>
        <fullName evidence="1">Uncharacterized protein</fullName>
    </submittedName>
</protein>
<evidence type="ECO:0000313" key="1">
    <source>
        <dbReference type="EMBL" id="ACD96824.1"/>
    </source>
</evidence>
<dbReference type="EMBL" id="CP001089">
    <property type="protein sequence ID" value="ACD96824.1"/>
    <property type="molecule type" value="Genomic_DNA"/>
</dbReference>
<organism evidence="1 2">
    <name type="scientific">Trichlorobacter lovleyi (strain ATCC BAA-1151 / DSM 17278 / SZ)</name>
    <name type="common">Geobacter lovleyi</name>
    <dbReference type="NCBI Taxonomy" id="398767"/>
    <lineage>
        <taxon>Bacteria</taxon>
        <taxon>Pseudomonadati</taxon>
        <taxon>Thermodesulfobacteriota</taxon>
        <taxon>Desulfuromonadia</taxon>
        <taxon>Geobacterales</taxon>
        <taxon>Geobacteraceae</taxon>
        <taxon>Trichlorobacter</taxon>
    </lineage>
</organism>
<dbReference type="KEGG" id="glo:Glov_3118"/>
<gene>
    <name evidence="1" type="ordered locus">Glov_3118</name>
</gene>
<evidence type="ECO:0000313" key="2">
    <source>
        <dbReference type="Proteomes" id="UP000002420"/>
    </source>
</evidence>
<dbReference type="HOGENOM" id="CLU_2601053_0_0_7"/>
<dbReference type="Proteomes" id="UP000002420">
    <property type="component" value="Chromosome"/>
</dbReference>
<sequence length="79" mass="8623">MNRSTIFSTQNLDVAAAIETVTKQNCLIEFGSGGPAVFCFKRTPEVLQVVIEFESGLACNARNLLATRSSLFKRLKGGR</sequence>
<accession>B3E9U9</accession>